<evidence type="ECO:0000313" key="3">
    <source>
        <dbReference type="Proteomes" id="UP000232722"/>
    </source>
</evidence>
<dbReference type="VEuPathDB" id="FungiDB:FUN_011108"/>
<feature type="compositionally biased region" description="Acidic residues" evidence="1">
    <location>
        <begin position="23"/>
        <end position="32"/>
    </location>
</feature>
<dbReference type="Proteomes" id="UP000232722">
    <property type="component" value="Unassembled WGS sequence"/>
</dbReference>
<evidence type="ECO:0000256" key="1">
    <source>
        <dbReference type="SAM" id="MobiDB-lite"/>
    </source>
</evidence>
<comment type="caution">
    <text evidence="2">The sequence shown here is derived from an EMBL/GenBank/DDBJ whole genome shotgun (WGS) entry which is preliminary data.</text>
</comment>
<proteinExistence type="predicted"/>
<protein>
    <submittedName>
        <fullName evidence="2">Uncharacterized protein</fullName>
    </submittedName>
</protein>
<feature type="compositionally biased region" description="Polar residues" evidence="1">
    <location>
        <begin position="57"/>
        <end position="66"/>
    </location>
</feature>
<feature type="compositionally biased region" description="Basic and acidic residues" evidence="1">
    <location>
        <begin position="45"/>
        <end position="56"/>
    </location>
</feature>
<accession>A0A2N0PZD0</accession>
<name>A0A2N0PZD0_9GLOM</name>
<sequence>MSDIESMSSDCSDSDLFTEEFLENIPDDSDLSDNEKSRDRHPKGRLPENTRFKRPLETSNDSNKITNGRLKTNVVVVIIKDIIMLLVHQITVKRKERMTNISSNWYVIMSWLALA</sequence>
<feature type="region of interest" description="Disordered" evidence="1">
    <location>
        <begin position="23"/>
        <end position="66"/>
    </location>
</feature>
<gene>
    <name evidence="2" type="ORF">RhiirA5_412115</name>
</gene>
<reference evidence="2 3" key="1">
    <citation type="submission" date="2016-04" db="EMBL/GenBank/DDBJ databases">
        <title>Genome analyses suggest a sexual origin of heterokaryosis in a supposedly ancient asexual fungus.</title>
        <authorList>
            <person name="Ropars J."/>
            <person name="Sedzielewska K."/>
            <person name="Noel J."/>
            <person name="Charron P."/>
            <person name="Farinelli L."/>
            <person name="Marton T."/>
            <person name="Kruger M."/>
            <person name="Pelin A."/>
            <person name="Brachmann A."/>
            <person name="Corradi N."/>
        </authorList>
    </citation>
    <scope>NUCLEOTIDE SEQUENCE [LARGE SCALE GENOMIC DNA]</scope>
    <source>
        <strain evidence="2 3">A5</strain>
    </source>
</reference>
<reference evidence="2 3" key="2">
    <citation type="submission" date="2017-09" db="EMBL/GenBank/DDBJ databases">
        <title>Extensive intraspecific genome diversity in a model arbuscular mycorrhizal fungus.</title>
        <authorList>
            <person name="Chen E.C."/>
            <person name="Morin E."/>
            <person name="Beaudet D."/>
            <person name="Noel J."/>
            <person name="Ndikumana S."/>
            <person name="Charron P."/>
            <person name="St-Onge C."/>
            <person name="Giorgi J."/>
            <person name="Grigoriev I.V."/>
            <person name="Roux C."/>
            <person name="Martin F.M."/>
            <person name="Corradi N."/>
        </authorList>
    </citation>
    <scope>NUCLEOTIDE SEQUENCE [LARGE SCALE GENOMIC DNA]</scope>
    <source>
        <strain evidence="2 3">A5</strain>
    </source>
</reference>
<organism evidence="2 3">
    <name type="scientific">Rhizophagus irregularis</name>
    <dbReference type="NCBI Taxonomy" id="588596"/>
    <lineage>
        <taxon>Eukaryota</taxon>
        <taxon>Fungi</taxon>
        <taxon>Fungi incertae sedis</taxon>
        <taxon>Mucoromycota</taxon>
        <taxon>Glomeromycotina</taxon>
        <taxon>Glomeromycetes</taxon>
        <taxon>Glomerales</taxon>
        <taxon>Glomeraceae</taxon>
        <taxon>Rhizophagus</taxon>
    </lineage>
</organism>
<evidence type="ECO:0000313" key="2">
    <source>
        <dbReference type="EMBL" id="PKC12193.1"/>
    </source>
</evidence>
<dbReference type="AlphaFoldDB" id="A0A2N0PZD0"/>
<dbReference type="EMBL" id="LLXJ01000263">
    <property type="protein sequence ID" value="PKC12193.1"/>
    <property type="molecule type" value="Genomic_DNA"/>
</dbReference>